<keyword evidence="20" id="KW-1185">Reference proteome</keyword>
<evidence type="ECO:0000256" key="16">
    <source>
        <dbReference type="PIRSR" id="PIRSR006404-2"/>
    </source>
</evidence>
<evidence type="ECO:0000256" key="2">
    <source>
        <dbReference type="ARBA" id="ARBA00007931"/>
    </source>
</evidence>
<dbReference type="SUPFAM" id="SSF54631">
    <property type="entry name" value="CBS-domain pair"/>
    <property type="match status" value="1"/>
</dbReference>
<dbReference type="Gene3D" id="3.10.580.10">
    <property type="entry name" value="CBS-domain"/>
    <property type="match status" value="1"/>
</dbReference>
<dbReference type="AlphaFoldDB" id="A0A561Q5S2"/>
<feature type="domain" description="Peptidase M50" evidence="18">
    <location>
        <begin position="48"/>
        <end position="196"/>
    </location>
</feature>
<proteinExistence type="inferred from homology"/>
<dbReference type="GO" id="GO:0005886">
    <property type="term" value="C:plasma membrane"/>
    <property type="evidence" value="ECO:0007669"/>
    <property type="project" value="UniProtKB-SubCell"/>
</dbReference>
<comment type="subcellular location">
    <subcellularLocation>
        <location evidence="1 14">Cell membrane</location>
        <topology evidence="1 14">Multi-pass membrane protein</topology>
    </subcellularLocation>
</comment>
<dbReference type="GO" id="GO:0046872">
    <property type="term" value="F:metal ion binding"/>
    <property type="evidence" value="ECO:0007669"/>
    <property type="project" value="UniProtKB-UniRule"/>
</dbReference>
<evidence type="ECO:0000256" key="3">
    <source>
        <dbReference type="ARBA" id="ARBA00022475"/>
    </source>
</evidence>
<keyword evidence="6 14" id="KW-0479">Metal-binding</keyword>
<evidence type="ECO:0000256" key="14">
    <source>
        <dbReference type="PIRNR" id="PIRNR006404"/>
    </source>
</evidence>
<evidence type="ECO:0000256" key="9">
    <source>
        <dbReference type="ARBA" id="ARBA00022833"/>
    </source>
</evidence>
<evidence type="ECO:0000256" key="13">
    <source>
        <dbReference type="ARBA" id="ARBA00023136"/>
    </source>
</evidence>
<protein>
    <recommendedName>
        <fullName evidence="14">Zinc metalloprotease</fullName>
    </recommendedName>
</protein>
<feature type="binding site" evidence="16">
    <location>
        <position position="59"/>
    </location>
    <ligand>
        <name>Zn(2+)</name>
        <dbReference type="ChEBI" id="CHEBI:29105"/>
        <note>catalytic</note>
    </ligand>
</feature>
<evidence type="ECO:0000259" key="18">
    <source>
        <dbReference type="Pfam" id="PF02163"/>
    </source>
</evidence>
<organism evidence="19 20">
    <name type="scientific">Chitinophaga polysaccharea</name>
    <dbReference type="NCBI Taxonomy" id="1293035"/>
    <lineage>
        <taxon>Bacteria</taxon>
        <taxon>Pseudomonadati</taxon>
        <taxon>Bacteroidota</taxon>
        <taxon>Chitinophagia</taxon>
        <taxon>Chitinophagales</taxon>
        <taxon>Chitinophagaceae</taxon>
        <taxon>Chitinophaga</taxon>
    </lineage>
</organism>
<evidence type="ECO:0000256" key="11">
    <source>
        <dbReference type="ARBA" id="ARBA00023049"/>
    </source>
</evidence>
<dbReference type="InterPro" id="IPR046342">
    <property type="entry name" value="CBS_dom_sf"/>
</dbReference>
<keyword evidence="3 14" id="KW-1003">Cell membrane</keyword>
<gene>
    <name evidence="19" type="ORF">FHW36_1011638</name>
</gene>
<keyword evidence="10 14" id="KW-1133">Transmembrane helix</keyword>
<evidence type="ECO:0000256" key="1">
    <source>
        <dbReference type="ARBA" id="ARBA00004651"/>
    </source>
</evidence>
<evidence type="ECO:0000256" key="5">
    <source>
        <dbReference type="ARBA" id="ARBA00022692"/>
    </source>
</evidence>
<feature type="transmembrane region" description="Helical" evidence="14">
    <location>
        <begin position="16"/>
        <end position="35"/>
    </location>
</feature>
<sequence>MKSAVTLFRIRKIDISIHWSFPLLMALILIVMALQRETLSSTLWALLGIIAVFSCVILHELGHAFTAAKYGIHTKSIMLLPIGGMANMERIPEQPIQEIKISIAGPLVNIVIAAMLLPFIPHYVPFWKYWTTFTNLNGANFLLYLHTVNILLAVFNLIPAFPMDGGRIFRGVLALGTSYPRATAIAAFTGRIIAVLFIITGLASFNLLLPIIGFFIMVSGKAEETTTYLRYHAAGLLIRDIAITHFVTLPGGLPLQTVANVLLRNANPCFVVTDDNMPPSVVMRNDVLQAIAKGHRSEPLRSIVGNNKTILQSDTAVLDVMDQLLVNPSQIFPVLKGGHLSGVVSLNNLTEYSLVHEQQTDTTISHEGGWQTTS</sequence>
<evidence type="ECO:0000256" key="6">
    <source>
        <dbReference type="ARBA" id="ARBA00022723"/>
    </source>
</evidence>
<feature type="binding site" evidence="16">
    <location>
        <position position="63"/>
    </location>
    <ligand>
        <name>Zn(2+)</name>
        <dbReference type="ChEBI" id="CHEBI:29105"/>
        <note>catalytic</note>
    </ligand>
</feature>
<feature type="transmembrane region" description="Helical" evidence="14">
    <location>
        <begin position="194"/>
        <end position="218"/>
    </location>
</feature>
<feature type="transmembrane region" description="Helical" evidence="14">
    <location>
        <begin position="141"/>
        <end position="161"/>
    </location>
</feature>
<keyword evidence="8 14" id="KW-0378">Hydrolase</keyword>
<evidence type="ECO:0000256" key="7">
    <source>
        <dbReference type="ARBA" id="ARBA00022737"/>
    </source>
</evidence>
<dbReference type="OrthoDB" id="9800627at2"/>
<evidence type="ECO:0000259" key="17">
    <source>
        <dbReference type="Pfam" id="PF00571"/>
    </source>
</evidence>
<dbReference type="CDD" id="cd06164">
    <property type="entry name" value="S2P-M50_SpoIVFB_CBS"/>
    <property type="match status" value="1"/>
</dbReference>
<keyword evidence="12" id="KW-0129">CBS domain</keyword>
<keyword evidence="13 14" id="KW-0472">Membrane</keyword>
<dbReference type="EMBL" id="VIWO01000001">
    <property type="protein sequence ID" value="TWF45707.1"/>
    <property type="molecule type" value="Genomic_DNA"/>
</dbReference>
<evidence type="ECO:0000313" key="19">
    <source>
        <dbReference type="EMBL" id="TWF45707.1"/>
    </source>
</evidence>
<feature type="transmembrane region" description="Helical" evidence="14">
    <location>
        <begin position="101"/>
        <end position="121"/>
    </location>
</feature>
<evidence type="ECO:0000256" key="12">
    <source>
        <dbReference type="ARBA" id="ARBA00023122"/>
    </source>
</evidence>
<evidence type="ECO:0000256" key="8">
    <source>
        <dbReference type="ARBA" id="ARBA00022801"/>
    </source>
</evidence>
<dbReference type="PIRSF" id="PIRSF006404">
    <property type="entry name" value="UCP006404_Pept_M50_CBS"/>
    <property type="match status" value="1"/>
</dbReference>
<dbReference type="GO" id="GO:0006508">
    <property type="term" value="P:proteolysis"/>
    <property type="evidence" value="ECO:0007669"/>
    <property type="project" value="UniProtKB-KW"/>
</dbReference>
<dbReference type="Proteomes" id="UP000320811">
    <property type="component" value="Unassembled WGS sequence"/>
</dbReference>
<evidence type="ECO:0000256" key="15">
    <source>
        <dbReference type="PIRSR" id="PIRSR006404-1"/>
    </source>
</evidence>
<comment type="similarity">
    <text evidence="2 14">Belongs to the peptidase M50B family.</text>
</comment>
<feature type="domain" description="CBS" evidence="17">
    <location>
        <begin position="238"/>
        <end position="292"/>
    </location>
</feature>
<dbReference type="PANTHER" id="PTHR39188:SF3">
    <property type="entry name" value="STAGE IV SPORULATION PROTEIN FB"/>
    <property type="match status" value="1"/>
</dbReference>
<accession>A0A561Q5S2</accession>
<feature type="transmembrane region" description="Helical" evidence="14">
    <location>
        <begin position="41"/>
        <end position="59"/>
    </location>
</feature>
<dbReference type="GO" id="GO:0008237">
    <property type="term" value="F:metallopeptidase activity"/>
    <property type="evidence" value="ECO:0007669"/>
    <property type="project" value="UniProtKB-UniRule"/>
</dbReference>
<dbReference type="Pfam" id="PF02163">
    <property type="entry name" value="Peptidase_M50"/>
    <property type="match status" value="1"/>
</dbReference>
<dbReference type="InterPro" id="IPR008915">
    <property type="entry name" value="Peptidase_M50"/>
</dbReference>
<evidence type="ECO:0000256" key="4">
    <source>
        <dbReference type="ARBA" id="ARBA00022670"/>
    </source>
</evidence>
<name>A0A561Q5S2_9BACT</name>
<evidence type="ECO:0000256" key="10">
    <source>
        <dbReference type="ARBA" id="ARBA00022989"/>
    </source>
</evidence>
<dbReference type="InterPro" id="IPR000644">
    <property type="entry name" value="CBS_dom"/>
</dbReference>
<keyword evidence="5 14" id="KW-0812">Transmembrane</keyword>
<comment type="caution">
    <text evidence="19">The sequence shown here is derived from an EMBL/GenBank/DDBJ whole genome shotgun (WGS) entry which is preliminary data.</text>
</comment>
<keyword evidence="9 14" id="KW-0862">Zinc</keyword>
<reference evidence="19 20" key="1">
    <citation type="submission" date="2019-06" db="EMBL/GenBank/DDBJ databases">
        <title>Sorghum-associated microbial communities from plants grown in Nebraska, USA.</title>
        <authorList>
            <person name="Schachtman D."/>
        </authorList>
    </citation>
    <scope>NUCLEOTIDE SEQUENCE [LARGE SCALE GENOMIC DNA]</scope>
    <source>
        <strain evidence="19 20">1209</strain>
    </source>
</reference>
<evidence type="ECO:0000313" key="20">
    <source>
        <dbReference type="Proteomes" id="UP000320811"/>
    </source>
</evidence>
<dbReference type="InterPro" id="IPR016483">
    <property type="entry name" value="UCP006404_Pept_M50_CBS"/>
</dbReference>
<feature type="binding site" evidence="16">
    <location>
        <position position="164"/>
    </location>
    <ligand>
        <name>Zn(2+)</name>
        <dbReference type="ChEBI" id="CHEBI:29105"/>
        <note>catalytic</note>
    </ligand>
</feature>
<feature type="active site" evidence="15">
    <location>
        <position position="60"/>
    </location>
</feature>
<keyword evidence="11 14" id="KW-0482">Metalloprotease</keyword>
<keyword evidence="7" id="KW-0677">Repeat</keyword>
<dbReference type="Pfam" id="PF00571">
    <property type="entry name" value="CBS"/>
    <property type="match status" value="1"/>
</dbReference>
<keyword evidence="4 14" id="KW-0645">Protease</keyword>
<comment type="cofactor">
    <cofactor evidence="14 16">
        <name>Zn(2+)</name>
        <dbReference type="ChEBI" id="CHEBI:29105"/>
    </cofactor>
    <text evidence="14 16">Binds 1 zinc ion per subunit.</text>
</comment>
<dbReference type="RefSeq" id="WP_145665116.1">
    <property type="nucleotide sequence ID" value="NZ_VIWO01000001.1"/>
</dbReference>
<dbReference type="PANTHER" id="PTHR39188">
    <property type="entry name" value="MEMBRANE-ASSOCIATED ZINC METALLOPROTEASE M50B"/>
    <property type="match status" value="1"/>
</dbReference>